<dbReference type="SUPFAM" id="SSF56300">
    <property type="entry name" value="Metallo-dependent phosphatases"/>
    <property type="match status" value="1"/>
</dbReference>
<dbReference type="Proteomes" id="UP000479132">
    <property type="component" value="Unassembled WGS sequence"/>
</dbReference>
<keyword evidence="3" id="KW-1185">Reference proteome</keyword>
<reference evidence="2 3" key="1">
    <citation type="submission" date="2020-02" db="EMBL/GenBank/DDBJ databases">
        <title>Aliifodinibius halophilus 2W32, complete genome.</title>
        <authorList>
            <person name="Li Y."/>
            <person name="Wu S."/>
        </authorList>
    </citation>
    <scope>NUCLEOTIDE SEQUENCE [LARGE SCALE GENOMIC DNA]</scope>
    <source>
        <strain evidence="2 3">2W32</strain>
    </source>
</reference>
<sequence length="203" mass="23511">MEALLKKLAPYKDRQFVFVGDYIDRGPNSRGVVNRLLELRNEVHTIYLRGNHEQMLLDAIHKNKRSMWMMNGGRTTLQSYGGISEAADIPDQHLDFYKNTQMYFETDNYFFVHAGLSPAKTIAQSINEENEVKEFLWERSHLNAFETAWEKTVVFGHTPTEQPVQRKNMIGIDTGCVYSRKGYGKLTAVKLPEEEFIQQESID</sequence>
<evidence type="ECO:0000313" key="3">
    <source>
        <dbReference type="Proteomes" id="UP000479132"/>
    </source>
</evidence>
<dbReference type="PANTHER" id="PTHR42850">
    <property type="entry name" value="METALLOPHOSPHOESTERASE"/>
    <property type="match status" value="1"/>
</dbReference>
<dbReference type="GO" id="GO:0016791">
    <property type="term" value="F:phosphatase activity"/>
    <property type="evidence" value="ECO:0007669"/>
    <property type="project" value="TreeGrafter"/>
</dbReference>
<evidence type="ECO:0000259" key="1">
    <source>
        <dbReference type="Pfam" id="PF00149"/>
    </source>
</evidence>
<comment type="caution">
    <text evidence="2">The sequence shown here is derived from an EMBL/GenBank/DDBJ whole genome shotgun (WGS) entry which is preliminary data.</text>
</comment>
<proteinExistence type="predicted"/>
<dbReference type="GO" id="GO:0005737">
    <property type="term" value="C:cytoplasm"/>
    <property type="evidence" value="ECO:0007669"/>
    <property type="project" value="TreeGrafter"/>
</dbReference>
<feature type="domain" description="Calcineurin-like phosphoesterase" evidence="1">
    <location>
        <begin position="2"/>
        <end position="161"/>
    </location>
</feature>
<dbReference type="AlphaFoldDB" id="A0A6M1T6V3"/>
<dbReference type="InterPro" id="IPR004843">
    <property type="entry name" value="Calcineurin-like_PHP"/>
</dbReference>
<dbReference type="Gene3D" id="3.60.21.10">
    <property type="match status" value="1"/>
</dbReference>
<evidence type="ECO:0000313" key="2">
    <source>
        <dbReference type="EMBL" id="NGP89035.1"/>
    </source>
</evidence>
<dbReference type="Pfam" id="PF00149">
    <property type="entry name" value="Metallophos"/>
    <property type="match status" value="1"/>
</dbReference>
<dbReference type="InterPro" id="IPR050126">
    <property type="entry name" value="Ap4A_hydrolase"/>
</dbReference>
<dbReference type="EMBL" id="JAALLS010000015">
    <property type="protein sequence ID" value="NGP89035.1"/>
    <property type="molecule type" value="Genomic_DNA"/>
</dbReference>
<protein>
    <submittedName>
        <fullName evidence="2">Serine/threonine protein phosphatase</fullName>
    </submittedName>
</protein>
<accession>A0A6M1T6V3</accession>
<dbReference type="GO" id="GO:0008803">
    <property type="term" value="F:bis(5'-nucleosyl)-tetraphosphatase (symmetrical) activity"/>
    <property type="evidence" value="ECO:0007669"/>
    <property type="project" value="TreeGrafter"/>
</dbReference>
<dbReference type="CDD" id="cd00144">
    <property type="entry name" value="MPP_PPP_family"/>
    <property type="match status" value="1"/>
</dbReference>
<name>A0A6M1T6V3_9BACT</name>
<organism evidence="2 3">
    <name type="scientific">Fodinibius halophilus</name>
    <dbReference type="NCBI Taxonomy" id="1736908"/>
    <lineage>
        <taxon>Bacteria</taxon>
        <taxon>Pseudomonadati</taxon>
        <taxon>Balneolota</taxon>
        <taxon>Balneolia</taxon>
        <taxon>Balneolales</taxon>
        <taxon>Balneolaceae</taxon>
        <taxon>Fodinibius</taxon>
    </lineage>
</organism>
<dbReference type="PANTHER" id="PTHR42850:SF4">
    <property type="entry name" value="ZINC-DEPENDENT ENDOPOLYPHOSPHATASE"/>
    <property type="match status" value="1"/>
</dbReference>
<dbReference type="GO" id="GO:0110154">
    <property type="term" value="P:RNA decapping"/>
    <property type="evidence" value="ECO:0007669"/>
    <property type="project" value="TreeGrafter"/>
</dbReference>
<dbReference type="InterPro" id="IPR029052">
    <property type="entry name" value="Metallo-depent_PP-like"/>
</dbReference>
<gene>
    <name evidence="2" type="ORF">G3569_11785</name>
</gene>